<sequence length="146" mass="15562">MQDNSNSPAVQSLRREQAGQAARSSKSRLQEGLEETFPASDPVSVTHTATAGADPDEAGTERPGLHPSDADPLDELEALRRDVKRLRHQVGSVTTGMGGLARSEMQALQRDARHAVRQRPLSSLGLVAAVSFTIGAIYGAGLLPRR</sequence>
<feature type="region of interest" description="Disordered" evidence="1">
    <location>
        <begin position="1"/>
        <end position="73"/>
    </location>
</feature>
<evidence type="ECO:0000256" key="1">
    <source>
        <dbReference type="SAM" id="MobiDB-lite"/>
    </source>
</evidence>
<dbReference type="RefSeq" id="WP_257311138.1">
    <property type="nucleotide sequence ID" value="NZ_JANFDG010000001.1"/>
</dbReference>
<name>A0ABV7DF26_9HYPH</name>
<keyword evidence="2" id="KW-1133">Transmembrane helix</keyword>
<dbReference type="EMBL" id="JBHRSP010000015">
    <property type="protein sequence ID" value="MFC3073198.1"/>
    <property type="molecule type" value="Genomic_DNA"/>
</dbReference>
<keyword evidence="4" id="KW-1185">Reference proteome</keyword>
<proteinExistence type="predicted"/>
<evidence type="ECO:0000313" key="4">
    <source>
        <dbReference type="Proteomes" id="UP001595377"/>
    </source>
</evidence>
<protein>
    <recommendedName>
        <fullName evidence="5">DUF3618 domain-containing protein</fullName>
    </recommendedName>
</protein>
<accession>A0ABV7DF26</accession>
<organism evidence="3 4">
    <name type="scientific">Shinella pollutisoli</name>
    <dbReference type="NCBI Taxonomy" id="2250594"/>
    <lineage>
        <taxon>Bacteria</taxon>
        <taxon>Pseudomonadati</taxon>
        <taxon>Pseudomonadota</taxon>
        <taxon>Alphaproteobacteria</taxon>
        <taxon>Hyphomicrobiales</taxon>
        <taxon>Rhizobiaceae</taxon>
        <taxon>Shinella</taxon>
    </lineage>
</organism>
<comment type="caution">
    <text evidence="3">The sequence shown here is derived from an EMBL/GenBank/DDBJ whole genome shotgun (WGS) entry which is preliminary data.</text>
</comment>
<feature type="compositionally biased region" description="Polar residues" evidence="1">
    <location>
        <begin position="1"/>
        <end position="10"/>
    </location>
</feature>
<evidence type="ECO:0008006" key="5">
    <source>
        <dbReference type="Google" id="ProtNLM"/>
    </source>
</evidence>
<dbReference type="Proteomes" id="UP001595377">
    <property type="component" value="Unassembled WGS sequence"/>
</dbReference>
<keyword evidence="2" id="KW-0812">Transmembrane</keyword>
<evidence type="ECO:0000313" key="3">
    <source>
        <dbReference type="EMBL" id="MFC3073198.1"/>
    </source>
</evidence>
<gene>
    <name evidence="3" type="ORF">ACFOHH_08810</name>
</gene>
<evidence type="ECO:0000256" key="2">
    <source>
        <dbReference type="SAM" id="Phobius"/>
    </source>
</evidence>
<feature type="transmembrane region" description="Helical" evidence="2">
    <location>
        <begin position="123"/>
        <end position="143"/>
    </location>
</feature>
<reference evidence="4" key="1">
    <citation type="journal article" date="2019" name="Int. J. Syst. Evol. Microbiol.">
        <title>The Global Catalogue of Microorganisms (GCM) 10K type strain sequencing project: providing services to taxonomists for standard genome sequencing and annotation.</title>
        <authorList>
            <consortium name="The Broad Institute Genomics Platform"/>
            <consortium name="The Broad Institute Genome Sequencing Center for Infectious Disease"/>
            <person name="Wu L."/>
            <person name="Ma J."/>
        </authorList>
    </citation>
    <scope>NUCLEOTIDE SEQUENCE [LARGE SCALE GENOMIC DNA]</scope>
    <source>
        <strain evidence="4">KCTC 52677</strain>
    </source>
</reference>
<keyword evidence="2" id="KW-0472">Membrane</keyword>